<evidence type="ECO:0000313" key="1">
    <source>
        <dbReference type="EMBL" id="WUI85448.1"/>
    </source>
</evidence>
<evidence type="ECO:0000313" key="2">
    <source>
        <dbReference type="Proteomes" id="UP001346877"/>
    </source>
</evidence>
<proteinExistence type="predicted"/>
<keyword evidence="2" id="KW-1185">Reference proteome</keyword>
<dbReference type="RefSeq" id="WP_328375709.1">
    <property type="nucleotide sequence ID" value="NZ_CP107941.1"/>
</dbReference>
<protein>
    <submittedName>
        <fullName evidence="1">Uncharacterized protein</fullName>
    </submittedName>
</protein>
<dbReference type="EMBL" id="CP107941">
    <property type="protein sequence ID" value="WUI85448.1"/>
    <property type="molecule type" value="Genomic_DNA"/>
</dbReference>
<sequence>MGYWGTVVVARPQGLLVDQDGMTGFGYRHRWLRELGDGWQLVETQG</sequence>
<organism evidence="1 2">
    <name type="scientific">Micromonospora zamorensis</name>
    <dbReference type="NCBI Taxonomy" id="709883"/>
    <lineage>
        <taxon>Bacteria</taxon>
        <taxon>Bacillati</taxon>
        <taxon>Actinomycetota</taxon>
        <taxon>Actinomycetes</taxon>
        <taxon>Micromonosporales</taxon>
        <taxon>Micromonosporaceae</taxon>
        <taxon>Micromonospora</taxon>
    </lineage>
</organism>
<dbReference type="Proteomes" id="UP001346877">
    <property type="component" value="Chromosome"/>
</dbReference>
<name>A0ABZ1PQN1_9ACTN</name>
<gene>
    <name evidence="1" type="ORF">OG375_14400</name>
</gene>
<accession>A0ABZ1PQN1</accession>
<reference evidence="1 2" key="1">
    <citation type="submission" date="2022-10" db="EMBL/GenBank/DDBJ databases">
        <title>The complete genomes of actinobacterial strains from the NBC collection.</title>
        <authorList>
            <person name="Joergensen T.S."/>
            <person name="Alvarez Arevalo M."/>
            <person name="Sterndorff E.B."/>
            <person name="Faurdal D."/>
            <person name="Vuksanovic O."/>
            <person name="Mourched A.-S."/>
            <person name="Charusanti P."/>
            <person name="Shaw S."/>
            <person name="Blin K."/>
            <person name="Weber T."/>
        </authorList>
    </citation>
    <scope>NUCLEOTIDE SEQUENCE [LARGE SCALE GENOMIC DNA]</scope>
    <source>
        <strain evidence="1 2">NBC_00396</strain>
    </source>
</reference>